<dbReference type="AlphaFoldDB" id="A0A5J5IXB9"/>
<dbReference type="SMART" id="SM01208">
    <property type="entry name" value="G5"/>
    <property type="match status" value="1"/>
</dbReference>
<dbReference type="Proteomes" id="UP000325827">
    <property type="component" value="Unassembled WGS sequence"/>
</dbReference>
<dbReference type="InterPro" id="IPR018929">
    <property type="entry name" value="DUF2510"/>
</dbReference>
<keyword evidence="3" id="KW-0812">Transmembrane</keyword>
<feature type="domain" description="G5" evidence="4">
    <location>
        <begin position="171"/>
        <end position="252"/>
    </location>
</feature>
<evidence type="ECO:0000256" key="3">
    <source>
        <dbReference type="SAM" id="Phobius"/>
    </source>
</evidence>
<dbReference type="Pfam" id="PF07501">
    <property type="entry name" value="G5"/>
    <property type="match status" value="1"/>
</dbReference>
<dbReference type="Gene3D" id="2.20.230.10">
    <property type="entry name" value="Resuscitation-promoting factor rpfb"/>
    <property type="match status" value="1"/>
</dbReference>
<sequence>MSNSQPGWFPDPSDHNRLRWWDGSTWTPGVSQEGKVWEQPLPPQARTNTGPRVPVWVWALVGILLLVLVVFLSPVIVPIALVILVTGIVGVSRGSRTWLRLKSRRAAIGVTVGAAALLLVTGSVSAAVLTKPAEPPSAVQPAKFADAGKTDATPATSSPTSTPTPTPTPTLTHVTTTRDEVVNEEIAFDKTSVEDANLPRGQTAVAVGGQPGQRTLTYTVTLVDGVETSRELKSDVVTADPVTEVTSVGIYDAPAPPPPAASTCNSNYADACVPIASDVDCAGGEGNGPAYFDGVARVVGTDVYKLDGDGDGYACNH</sequence>
<keyword evidence="3" id="KW-1133">Transmembrane helix</keyword>
<dbReference type="EMBL" id="VYSA01000005">
    <property type="protein sequence ID" value="KAA9105528.1"/>
    <property type="molecule type" value="Genomic_DNA"/>
</dbReference>
<gene>
    <name evidence="5" type="ORF">F6B43_17280</name>
</gene>
<evidence type="ECO:0000256" key="2">
    <source>
        <dbReference type="SAM" id="MobiDB-lite"/>
    </source>
</evidence>
<evidence type="ECO:0000256" key="1">
    <source>
        <dbReference type="ARBA" id="ARBA00022729"/>
    </source>
</evidence>
<keyword evidence="1" id="KW-0732">Signal</keyword>
<evidence type="ECO:0000313" key="5">
    <source>
        <dbReference type="EMBL" id="KAA9105528.1"/>
    </source>
</evidence>
<feature type="region of interest" description="Disordered" evidence="2">
    <location>
        <begin position="145"/>
        <end position="172"/>
    </location>
</feature>
<dbReference type="InterPro" id="IPR011098">
    <property type="entry name" value="G5_dom"/>
</dbReference>
<evidence type="ECO:0000259" key="4">
    <source>
        <dbReference type="PROSITE" id="PS51109"/>
    </source>
</evidence>
<keyword evidence="6" id="KW-1185">Reference proteome</keyword>
<dbReference type="Pfam" id="PF10708">
    <property type="entry name" value="DUF2510"/>
    <property type="match status" value="1"/>
</dbReference>
<protein>
    <submittedName>
        <fullName evidence="5">DUF2510 domain-containing protein</fullName>
    </submittedName>
</protein>
<feature type="transmembrane region" description="Helical" evidence="3">
    <location>
        <begin position="55"/>
        <end position="85"/>
    </location>
</feature>
<reference evidence="6" key="1">
    <citation type="submission" date="2019-09" db="EMBL/GenBank/DDBJ databases">
        <title>Mumia zhuanghuii sp. nov. isolated from the intestinal contents of plateau pika (Ochotona curzoniae) in the Qinghai-Tibet plateau of China.</title>
        <authorList>
            <person name="Tian Z."/>
        </authorList>
    </citation>
    <scope>NUCLEOTIDE SEQUENCE [LARGE SCALE GENOMIC DNA]</scope>
    <source>
        <strain evidence="6">JCM 30598</strain>
    </source>
</reference>
<comment type="caution">
    <text evidence="5">The sequence shown here is derived from an EMBL/GenBank/DDBJ whole genome shotgun (WGS) entry which is preliminary data.</text>
</comment>
<accession>A0A5J5IXB9</accession>
<keyword evidence="3" id="KW-0472">Membrane</keyword>
<dbReference type="PROSITE" id="PS51109">
    <property type="entry name" value="G5"/>
    <property type="match status" value="1"/>
</dbReference>
<feature type="transmembrane region" description="Helical" evidence="3">
    <location>
        <begin position="106"/>
        <end position="129"/>
    </location>
</feature>
<proteinExistence type="predicted"/>
<organism evidence="5 6">
    <name type="scientific">Microbacterium rhizomatis</name>
    <dbReference type="NCBI Taxonomy" id="1631477"/>
    <lineage>
        <taxon>Bacteria</taxon>
        <taxon>Bacillati</taxon>
        <taxon>Actinomycetota</taxon>
        <taxon>Actinomycetes</taxon>
        <taxon>Micrococcales</taxon>
        <taxon>Microbacteriaceae</taxon>
        <taxon>Microbacterium</taxon>
    </lineage>
</organism>
<name>A0A5J5IXB9_9MICO</name>
<dbReference type="OrthoDB" id="6048299at2"/>
<evidence type="ECO:0000313" key="6">
    <source>
        <dbReference type="Proteomes" id="UP000325827"/>
    </source>
</evidence>